<feature type="transmembrane region" description="Helical" evidence="7">
    <location>
        <begin position="20"/>
        <end position="42"/>
    </location>
</feature>
<evidence type="ECO:0000256" key="1">
    <source>
        <dbReference type="ARBA" id="ARBA00004651"/>
    </source>
</evidence>
<name>A0A3E3HW64_9FIRM</name>
<keyword evidence="4 7" id="KW-0812">Transmembrane</keyword>
<keyword evidence="3" id="KW-1003">Cell membrane</keyword>
<dbReference type="GeneID" id="97990280"/>
<feature type="transmembrane region" description="Helical" evidence="7">
    <location>
        <begin position="268"/>
        <end position="288"/>
    </location>
</feature>
<dbReference type="EMBL" id="QVLV01000031">
    <property type="protein sequence ID" value="RGE56068.1"/>
    <property type="molecule type" value="Genomic_DNA"/>
</dbReference>
<dbReference type="EMBL" id="QVLU01000015">
    <property type="protein sequence ID" value="RGE70563.1"/>
    <property type="molecule type" value="Genomic_DNA"/>
</dbReference>
<dbReference type="Pfam" id="PF00528">
    <property type="entry name" value="BPD_transp_1"/>
    <property type="match status" value="1"/>
</dbReference>
<feature type="transmembrane region" description="Helical" evidence="7">
    <location>
        <begin position="114"/>
        <end position="138"/>
    </location>
</feature>
<dbReference type="PROSITE" id="PS50928">
    <property type="entry name" value="ABC_TM1"/>
    <property type="match status" value="1"/>
</dbReference>
<feature type="domain" description="ABC transmembrane type-1" evidence="8">
    <location>
        <begin position="78"/>
        <end position="282"/>
    </location>
</feature>
<evidence type="ECO:0000313" key="9">
    <source>
        <dbReference type="EMBL" id="RGE56068.1"/>
    </source>
</evidence>
<keyword evidence="2 7" id="KW-0813">Transport</keyword>
<evidence type="ECO:0000256" key="3">
    <source>
        <dbReference type="ARBA" id="ARBA00022475"/>
    </source>
</evidence>
<evidence type="ECO:0000313" key="11">
    <source>
        <dbReference type="Proteomes" id="UP000260812"/>
    </source>
</evidence>
<dbReference type="PANTHER" id="PTHR43744:SF9">
    <property type="entry name" value="POLYGALACTURONAN_RHAMNOGALACTURONAN TRANSPORT SYSTEM PERMEASE PROTEIN YTCP"/>
    <property type="match status" value="1"/>
</dbReference>
<feature type="transmembrane region" description="Helical" evidence="7">
    <location>
        <begin position="186"/>
        <end position="208"/>
    </location>
</feature>
<keyword evidence="5 7" id="KW-1133">Transmembrane helix</keyword>
<comment type="similarity">
    <text evidence="7">Belongs to the binding-protein-dependent transport system permease family.</text>
</comment>
<organism evidence="9 11">
    <name type="scientific">Eisenbergiella massiliensis</name>
    <dbReference type="NCBI Taxonomy" id="1720294"/>
    <lineage>
        <taxon>Bacteria</taxon>
        <taxon>Bacillati</taxon>
        <taxon>Bacillota</taxon>
        <taxon>Clostridia</taxon>
        <taxon>Lachnospirales</taxon>
        <taxon>Lachnospiraceae</taxon>
        <taxon>Eisenbergiella</taxon>
    </lineage>
</organism>
<dbReference type="SUPFAM" id="SSF161098">
    <property type="entry name" value="MetI-like"/>
    <property type="match status" value="1"/>
</dbReference>
<evidence type="ECO:0000256" key="7">
    <source>
        <dbReference type="RuleBase" id="RU363032"/>
    </source>
</evidence>
<dbReference type="InterPro" id="IPR035906">
    <property type="entry name" value="MetI-like_sf"/>
</dbReference>
<comment type="caution">
    <text evidence="9">The sequence shown here is derived from an EMBL/GenBank/DDBJ whole genome shotgun (WGS) entry which is preliminary data.</text>
</comment>
<dbReference type="AlphaFoldDB" id="A0A3E3HW64"/>
<feature type="transmembrane region" description="Helical" evidence="7">
    <location>
        <begin position="144"/>
        <end position="165"/>
    </location>
</feature>
<keyword evidence="11" id="KW-1185">Reference proteome</keyword>
<accession>A0A3E3HW64</accession>
<evidence type="ECO:0000259" key="8">
    <source>
        <dbReference type="PROSITE" id="PS50928"/>
    </source>
</evidence>
<dbReference type="PANTHER" id="PTHR43744">
    <property type="entry name" value="ABC TRANSPORTER PERMEASE PROTEIN MG189-RELATED-RELATED"/>
    <property type="match status" value="1"/>
</dbReference>
<dbReference type="GO" id="GO:0055085">
    <property type="term" value="P:transmembrane transport"/>
    <property type="evidence" value="ECO:0007669"/>
    <property type="project" value="InterPro"/>
</dbReference>
<evidence type="ECO:0000256" key="6">
    <source>
        <dbReference type="ARBA" id="ARBA00023136"/>
    </source>
</evidence>
<evidence type="ECO:0000256" key="4">
    <source>
        <dbReference type="ARBA" id="ARBA00022692"/>
    </source>
</evidence>
<feature type="transmembrane region" description="Helical" evidence="7">
    <location>
        <begin position="74"/>
        <end position="102"/>
    </location>
</feature>
<gene>
    <name evidence="10" type="ORF">DWY69_16655</name>
    <name evidence="9" type="ORF">DXC51_26345</name>
</gene>
<sequence length="303" mass="34481">MKRKKSKTSMSRKIFLLCNYLLMLLITFICIYPFWYIIIYSFSEPGLVDVNPPVFLPRGFSFSNYRDIFELQGFFHALLISVLRTVLGTAGAVLSCSFLGYLFTKNEMPARKWVYRFLILTMYVNGGMISTFIVIKSYGLLNNFWVYILPMLISAYNIVLIKTYVEQLPQSLEESARLDGAGYVRVFTAIILPLSKPIIATVAVFVAVGQWNSWFDNHIYTRGTESLTTLQYLLYNYLNEAQRLAEQIKNSVNSGGISQMVSTISSKGVRMTITVLASLPIFLVYPFMQKYFVKGIMVGAVKG</sequence>
<dbReference type="GO" id="GO:0005886">
    <property type="term" value="C:plasma membrane"/>
    <property type="evidence" value="ECO:0007669"/>
    <property type="project" value="UniProtKB-SubCell"/>
</dbReference>
<comment type="subcellular location">
    <subcellularLocation>
        <location evidence="1 7">Cell membrane</location>
        <topology evidence="1 7">Multi-pass membrane protein</topology>
    </subcellularLocation>
</comment>
<protein>
    <submittedName>
        <fullName evidence="9">Carbohydrate ABC transporter permease</fullName>
    </submittedName>
</protein>
<dbReference type="RefSeq" id="WP_102289887.1">
    <property type="nucleotide sequence ID" value="NZ_JBKUNB010000023.1"/>
</dbReference>
<dbReference type="CDD" id="cd06261">
    <property type="entry name" value="TM_PBP2"/>
    <property type="match status" value="1"/>
</dbReference>
<dbReference type="Proteomes" id="UP000261166">
    <property type="component" value="Unassembled WGS sequence"/>
</dbReference>
<proteinExistence type="inferred from homology"/>
<dbReference type="Proteomes" id="UP000260812">
    <property type="component" value="Unassembled WGS sequence"/>
</dbReference>
<evidence type="ECO:0000313" key="10">
    <source>
        <dbReference type="EMBL" id="RGE70563.1"/>
    </source>
</evidence>
<dbReference type="OrthoDB" id="157184at2"/>
<evidence type="ECO:0000256" key="5">
    <source>
        <dbReference type="ARBA" id="ARBA00022989"/>
    </source>
</evidence>
<dbReference type="InterPro" id="IPR000515">
    <property type="entry name" value="MetI-like"/>
</dbReference>
<evidence type="ECO:0000313" key="12">
    <source>
        <dbReference type="Proteomes" id="UP000261166"/>
    </source>
</evidence>
<keyword evidence="6 7" id="KW-0472">Membrane</keyword>
<reference evidence="9 12" key="1">
    <citation type="submission" date="2018-08" db="EMBL/GenBank/DDBJ databases">
        <title>A genome reference for cultivated species of the human gut microbiota.</title>
        <authorList>
            <person name="Zou Y."/>
            <person name="Xue W."/>
            <person name="Luo G."/>
        </authorList>
    </citation>
    <scope>NUCLEOTIDE SEQUENCE [LARGE SCALE GENOMIC DNA]</scope>
    <source>
        <strain evidence="10 12">AF26-4BH</strain>
        <strain evidence="9">TF05-5AC</strain>
    </source>
</reference>
<evidence type="ECO:0000256" key="2">
    <source>
        <dbReference type="ARBA" id="ARBA00022448"/>
    </source>
</evidence>
<dbReference type="Gene3D" id="1.10.3720.10">
    <property type="entry name" value="MetI-like"/>
    <property type="match status" value="1"/>
</dbReference>